<dbReference type="EMBL" id="JAUQUB010000001">
    <property type="protein sequence ID" value="MDO7880770.1"/>
    <property type="molecule type" value="Genomic_DNA"/>
</dbReference>
<accession>A0ABT9BID5</accession>
<protein>
    <submittedName>
        <fullName evidence="4">Amidase domain-containing protein</fullName>
    </submittedName>
</protein>
<organism evidence="4 5">
    <name type="scientific">Antiquaquibacter soli</name>
    <dbReference type="NCBI Taxonomy" id="3064523"/>
    <lineage>
        <taxon>Bacteria</taxon>
        <taxon>Bacillati</taxon>
        <taxon>Actinomycetota</taxon>
        <taxon>Actinomycetes</taxon>
        <taxon>Micrococcales</taxon>
        <taxon>Microbacteriaceae</taxon>
        <taxon>Antiquaquibacter</taxon>
    </lineage>
</organism>
<dbReference type="Pfam" id="PF12671">
    <property type="entry name" value="Amidase_6"/>
    <property type="match status" value="1"/>
</dbReference>
<dbReference type="InterPro" id="IPR014756">
    <property type="entry name" value="Ig_E-set"/>
</dbReference>
<dbReference type="CDD" id="cd00102">
    <property type="entry name" value="IPT"/>
    <property type="match status" value="1"/>
</dbReference>
<dbReference type="InterPro" id="IPR013783">
    <property type="entry name" value="Ig-like_fold"/>
</dbReference>
<dbReference type="SUPFAM" id="SSF81296">
    <property type="entry name" value="E set domains"/>
    <property type="match status" value="1"/>
</dbReference>
<proteinExistence type="predicted"/>
<dbReference type="PANTHER" id="PTHR40032:SF1">
    <property type="entry name" value="EXPORTED PROTEIN"/>
    <property type="match status" value="1"/>
</dbReference>
<feature type="signal peptide" evidence="1">
    <location>
        <begin position="1"/>
        <end position="20"/>
    </location>
</feature>
<dbReference type="InterPro" id="IPR002909">
    <property type="entry name" value="IPT_dom"/>
</dbReference>
<reference evidence="4 5" key="1">
    <citation type="submission" date="2023-07" db="EMBL/GenBank/DDBJ databases">
        <title>Protaetiibacter sp. nov WY-16 isolated from soil.</title>
        <authorList>
            <person name="Liu B."/>
            <person name="Wan Y."/>
        </authorList>
    </citation>
    <scope>NUCLEOTIDE SEQUENCE [LARGE SCALE GENOMIC DNA]</scope>
    <source>
        <strain evidence="4 5">WY-16</strain>
    </source>
</reference>
<evidence type="ECO:0000313" key="5">
    <source>
        <dbReference type="Proteomes" id="UP001241072"/>
    </source>
</evidence>
<feature type="chain" id="PRO_5045487667" evidence="1">
    <location>
        <begin position="21"/>
        <end position="284"/>
    </location>
</feature>
<feature type="domain" description="IPT/TIG" evidence="2">
    <location>
        <begin position="41"/>
        <end position="121"/>
    </location>
</feature>
<dbReference type="Pfam" id="PF01833">
    <property type="entry name" value="TIG"/>
    <property type="match status" value="1"/>
</dbReference>
<keyword evidence="1" id="KW-0732">Signal</keyword>
<dbReference type="PROSITE" id="PS51257">
    <property type="entry name" value="PROKAR_LIPOPROTEIN"/>
    <property type="match status" value="1"/>
</dbReference>
<evidence type="ECO:0000259" key="3">
    <source>
        <dbReference type="Pfam" id="PF12671"/>
    </source>
</evidence>
<dbReference type="RefSeq" id="WP_305001199.1">
    <property type="nucleotide sequence ID" value="NZ_JAUQUB010000001.1"/>
</dbReference>
<sequence length="284" mass="30414">MSFRRISLVLAAAVAAVALTGCTGSTLDAAARLVGLDPVHVDSVSATEGSLVGGETVEITGGGLSDVTAIEVGGSDAPLLSQSNDTVVFAVPHSETYVNGETVTIEVVDSLGTAAEFDYTYRTLTAVDRQLEYAFAHWNSYNTAYYGDFNAWGGDCQNFVSQTLVARGWTVTDEWFNDAQEDWAPAFVHVPSFDEWLAGHPEYGAVRMGLDRIGDVKIGDVVLFDWEGDGSLDHAQVVSSVDTVDGATEIAMVGHNLDSTYRTIEEALDSQGHANAQVYFWSIP</sequence>
<name>A0ABT9BID5_9MICO</name>
<dbReference type="InterPro" id="IPR024301">
    <property type="entry name" value="Amidase_6"/>
</dbReference>
<dbReference type="Gene3D" id="2.60.40.10">
    <property type="entry name" value="Immunoglobulins"/>
    <property type="match status" value="1"/>
</dbReference>
<dbReference type="Proteomes" id="UP001241072">
    <property type="component" value="Unassembled WGS sequence"/>
</dbReference>
<dbReference type="PANTHER" id="PTHR40032">
    <property type="entry name" value="EXPORTED PROTEIN-RELATED"/>
    <property type="match status" value="1"/>
</dbReference>
<keyword evidence="5" id="KW-1185">Reference proteome</keyword>
<evidence type="ECO:0000256" key="1">
    <source>
        <dbReference type="SAM" id="SignalP"/>
    </source>
</evidence>
<gene>
    <name evidence="4" type="ORF">Q5716_00850</name>
</gene>
<feature type="domain" description="Putative amidase" evidence="3">
    <location>
        <begin position="130"/>
        <end position="279"/>
    </location>
</feature>
<comment type="caution">
    <text evidence="4">The sequence shown here is derived from an EMBL/GenBank/DDBJ whole genome shotgun (WGS) entry which is preliminary data.</text>
</comment>
<evidence type="ECO:0000259" key="2">
    <source>
        <dbReference type="Pfam" id="PF01833"/>
    </source>
</evidence>
<evidence type="ECO:0000313" key="4">
    <source>
        <dbReference type="EMBL" id="MDO7880770.1"/>
    </source>
</evidence>